<evidence type="ECO:0000313" key="1">
    <source>
        <dbReference type="EMBL" id="MQL92675.1"/>
    </source>
</evidence>
<proteinExistence type="predicted"/>
<name>A0A843V9T7_COLES</name>
<accession>A0A843V9T7</accession>
<sequence length="172" mass="18968">SPRTFTSYPSELVSWVSGSEFGLLVVTGNVDSGSLQHPCNSWTTTPISLRVSVIDAGLEVATVLPSHCDRGLNSRNYWSLDHRTLPYLLCQSRKDRFGTRASNRAPGRLCPSRKIVLCRAVKDGSRRKEDPLFRPYTSVSQCSTCDGGGRLMLSMRSAYAFNEVGLCFNEVG</sequence>
<keyword evidence="2" id="KW-1185">Reference proteome</keyword>
<dbReference type="AlphaFoldDB" id="A0A843V9T7"/>
<dbReference type="Proteomes" id="UP000652761">
    <property type="component" value="Unassembled WGS sequence"/>
</dbReference>
<comment type="caution">
    <text evidence="1">The sequence shown here is derived from an EMBL/GenBank/DDBJ whole genome shotgun (WGS) entry which is preliminary data.</text>
</comment>
<dbReference type="EMBL" id="NMUH01001474">
    <property type="protein sequence ID" value="MQL92675.1"/>
    <property type="molecule type" value="Genomic_DNA"/>
</dbReference>
<feature type="non-terminal residue" evidence="1">
    <location>
        <position position="172"/>
    </location>
</feature>
<reference evidence="1" key="1">
    <citation type="submission" date="2017-07" db="EMBL/GenBank/DDBJ databases">
        <title>Taro Niue Genome Assembly and Annotation.</title>
        <authorList>
            <person name="Atibalentja N."/>
            <person name="Keating K."/>
            <person name="Fields C.J."/>
        </authorList>
    </citation>
    <scope>NUCLEOTIDE SEQUENCE</scope>
    <source>
        <strain evidence="1">Niue_2</strain>
        <tissue evidence="1">Leaf</tissue>
    </source>
</reference>
<protein>
    <submittedName>
        <fullName evidence="1">Uncharacterized protein</fullName>
    </submittedName>
</protein>
<evidence type="ECO:0000313" key="2">
    <source>
        <dbReference type="Proteomes" id="UP000652761"/>
    </source>
</evidence>
<gene>
    <name evidence="1" type="ORF">Taro_025309</name>
</gene>
<organism evidence="1 2">
    <name type="scientific">Colocasia esculenta</name>
    <name type="common">Wild taro</name>
    <name type="synonym">Arum esculentum</name>
    <dbReference type="NCBI Taxonomy" id="4460"/>
    <lineage>
        <taxon>Eukaryota</taxon>
        <taxon>Viridiplantae</taxon>
        <taxon>Streptophyta</taxon>
        <taxon>Embryophyta</taxon>
        <taxon>Tracheophyta</taxon>
        <taxon>Spermatophyta</taxon>
        <taxon>Magnoliopsida</taxon>
        <taxon>Liliopsida</taxon>
        <taxon>Araceae</taxon>
        <taxon>Aroideae</taxon>
        <taxon>Colocasieae</taxon>
        <taxon>Colocasia</taxon>
    </lineage>
</organism>